<reference evidence="2" key="2">
    <citation type="journal article" date="2021" name="PeerJ">
        <title>Extensive microbial diversity within the chicken gut microbiome revealed by metagenomics and culture.</title>
        <authorList>
            <person name="Gilroy R."/>
            <person name="Ravi A."/>
            <person name="Getino M."/>
            <person name="Pursley I."/>
            <person name="Horton D.L."/>
            <person name="Alikhan N.F."/>
            <person name="Baker D."/>
            <person name="Gharbi K."/>
            <person name="Hall N."/>
            <person name="Watson M."/>
            <person name="Adriaenssens E.M."/>
            <person name="Foster-Nyarko E."/>
            <person name="Jarju S."/>
            <person name="Secka A."/>
            <person name="Antonio M."/>
            <person name="Oren A."/>
            <person name="Chaudhuri R.R."/>
            <person name="La Ragione R."/>
            <person name="Hildebrand F."/>
            <person name="Pallen M.J."/>
        </authorList>
    </citation>
    <scope>NUCLEOTIDE SEQUENCE</scope>
    <source>
        <strain evidence="2">ChiGjej2B2-12916</strain>
    </source>
</reference>
<dbReference type="SUPFAM" id="SSF51366">
    <property type="entry name" value="Ribulose-phoshate binding barrel"/>
    <property type="match status" value="1"/>
</dbReference>
<comment type="caution">
    <text evidence="2">The sequence shown here is derived from an EMBL/GenBank/DDBJ whole genome shotgun (WGS) entry which is preliminary data.</text>
</comment>
<protein>
    <submittedName>
        <fullName evidence="2">Haloacid dehalogenase-like hydrolase</fullName>
    </submittedName>
</protein>
<dbReference type="EMBL" id="DVFO01000106">
    <property type="protein sequence ID" value="HIQ61899.1"/>
    <property type="molecule type" value="Genomic_DNA"/>
</dbReference>
<dbReference type="GO" id="GO:0016787">
    <property type="term" value="F:hydrolase activity"/>
    <property type="evidence" value="ECO:0007669"/>
    <property type="project" value="UniProtKB-KW"/>
</dbReference>
<evidence type="ECO:0000313" key="3">
    <source>
        <dbReference type="Proteomes" id="UP000886879"/>
    </source>
</evidence>
<evidence type="ECO:0000313" key="2">
    <source>
        <dbReference type="EMBL" id="HIQ61899.1"/>
    </source>
</evidence>
<dbReference type="Proteomes" id="UP000886879">
    <property type="component" value="Unassembled WGS sequence"/>
</dbReference>
<dbReference type="AlphaFoldDB" id="A0A9D0YUF4"/>
<keyword evidence="2" id="KW-0378">Hydrolase</keyword>
<name>A0A9D0YUF4_9FIRM</name>
<reference evidence="2" key="1">
    <citation type="submission" date="2020-10" db="EMBL/GenBank/DDBJ databases">
        <authorList>
            <person name="Gilroy R."/>
        </authorList>
    </citation>
    <scope>NUCLEOTIDE SEQUENCE</scope>
    <source>
        <strain evidence="2">ChiGjej2B2-12916</strain>
    </source>
</reference>
<sequence length="306" mass="32722">MKRLLDCTASDFRTMNKEELLASIAGSEGRVLACESIGYIQPMLGNVTNAEFTAAMGADILLLNMFDVQKPVIQGLPKCEPRSVVAKLKALTGRPIGINLEPVDQPLEQEEGDLWAMTDGRKATLENARRAADMGVNFILLTGNPGVGVTNEAIVRTLKEYKAELGDRLILAAGKMHASGILTEGAEHIITTADIDAFAQAGADIILLPAPGTVPGITMEYVRGLVTHAHSLGCLTITAIGTSQEGADVDTIRRLALMCKMTGTDIHHLGDAGYAGMSLPENIQAYSVAIRGIRHTYHRMACSVNR</sequence>
<feature type="domain" description="DUF7916" evidence="1">
    <location>
        <begin position="5"/>
        <end position="306"/>
    </location>
</feature>
<proteinExistence type="predicted"/>
<dbReference type="InterPro" id="IPR057238">
    <property type="entry name" value="DUF7916"/>
</dbReference>
<dbReference type="Pfam" id="PF25509">
    <property type="entry name" value="DUF7916"/>
    <property type="match status" value="1"/>
</dbReference>
<evidence type="ECO:0000259" key="1">
    <source>
        <dbReference type="Pfam" id="PF25509"/>
    </source>
</evidence>
<dbReference type="InterPro" id="IPR011060">
    <property type="entry name" value="RibuloseP-bd_barrel"/>
</dbReference>
<gene>
    <name evidence="2" type="ORF">IAD31_09980</name>
</gene>
<accession>A0A9D0YUF4</accession>
<organism evidence="2 3">
    <name type="scientific">Candidatus Enterenecus faecium</name>
    <dbReference type="NCBI Taxonomy" id="2840780"/>
    <lineage>
        <taxon>Bacteria</taxon>
        <taxon>Bacillati</taxon>
        <taxon>Bacillota</taxon>
        <taxon>Clostridia</taxon>
        <taxon>Eubacteriales</taxon>
        <taxon>Candidatus Enterenecus</taxon>
    </lineage>
</organism>